<dbReference type="Proteomes" id="UP000006556">
    <property type="component" value="Chromosome"/>
</dbReference>
<dbReference type="STRING" id="370438.PTH_0992"/>
<protein>
    <submittedName>
        <fullName evidence="1">Predicted Rossmann fold nucleotide-binding protein</fullName>
    </submittedName>
</protein>
<gene>
    <name evidence="1" type="ordered locus">PTH_0992</name>
</gene>
<evidence type="ECO:0000313" key="1">
    <source>
        <dbReference type="EMBL" id="BAF59173.1"/>
    </source>
</evidence>
<evidence type="ECO:0000313" key="2">
    <source>
        <dbReference type="Proteomes" id="UP000006556"/>
    </source>
</evidence>
<dbReference type="HOGENOM" id="CLU_107614_2_1_9"/>
<dbReference type="KEGG" id="pth:PTH_0992"/>
<dbReference type="InterPro" id="IPR005268">
    <property type="entry name" value="CHP00725"/>
</dbReference>
<organism evidence="1 2">
    <name type="scientific">Pelotomaculum thermopropionicum (strain DSM 13744 / JCM 10971 / SI)</name>
    <dbReference type="NCBI Taxonomy" id="370438"/>
    <lineage>
        <taxon>Bacteria</taxon>
        <taxon>Bacillati</taxon>
        <taxon>Bacillota</taxon>
        <taxon>Clostridia</taxon>
        <taxon>Eubacteriales</taxon>
        <taxon>Desulfotomaculaceae</taxon>
        <taxon>Pelotomaculum</taxon>
    </lineage>
</organism>
<dbReference type="eggNOG" id="COG1611">
    <property type="taxonomic scope" value="Bacteria"/>
</dbReference>
<dbReference type="AlphaFoldDB" id="A5D3K0"/>
<keyword evidence="2" id="KW-1185">Reference proteome</keyword>
<dbReference type="SUPFAM" id="SSF102405">
    <property type="entry name" value="MCP/YpsA-like"/>
    <property type="match status" value="1"/>
</dbReference>
<accession>A5D3K0</accession>
<dbReference type="Pfam" id="PF18306">
    <property type="entry name" value="LDcluster4"/>
    <property type="match status" value="1"/>
</dbReference>
<dbReference type="GO" id="GO:0005829">
    <property type="term" value="C:cytosol"/>
    <property type="evidence" value="ECO:0007669"/>
    <property type="project" value="TreeGrafter"/>
</dbReference>
<dbReference type="PANTHER" id="PTHR43393">
    <property type="entry name" value="CYTOKININ RIBOSIDE 5'-MONOPHOSPHATE PHOSPHORIBOHYDROLASE"/>
    <property type="match status" value="1"/>
</dbReference>
<name>A5D3K0_PELTS</name>
<sequence length="167" mass="17298">MGGGESAPPEDCAAAYRLGQLIAEEGWVLLNGGRPAGIMEASAKGAKDRGGLTIGILPGNSARHASKYIDIPVVTGMGDARNVINVLTSDAVVALPGKGGTISEVALALKNGKKVVLLNFDPGKIFETYRESGLLRNAGSPEEAVKIIRNEFCSGDRGGRPAEVVKK</sequence>
<dbReference type="PANTHER" id="PTHR43393:SF3">
    <property type="entry name" value="LYSINE DECARBOXYLASE-LIKE PROTEIN"/>
    <property type="match status" value="1"/>
</dbReference>
<dbReference type="InterPro" id="IPR041164">
    <property type="entry name" value="LDcluster4"/>
</dbReference>
<dbReference type="InterPro" id="IPR052341">
    <property type="entry name" value="LOG_family_nucleotidases"/>
</dbReference>
<proteinExistence type="predicted"/>
<dbReference type="Gene3D" id="3.40.50.450">
    <property type="match status" value="1"/>
</dbReference>
<reference evidence="2" key="1">
    <citation type="journal article" date="2008" name="Genome Res.">
        <title>The genome of Pelotomaculum thermopropionicum reveals niche-associated evolution in anaerobic microbiota.</title>
        <authorList>
            <person name="Kosaka T."/>
            <person name="Kato S."/>
            <person name="Shimoyama T."/>
            <person name="Ishii S."/>
            <person name="Abe T."/>
            <person name="Watanabe K."/>
        </authorList>
    </citation>
    <scope>NUCLEOTIDE SEQUENCE [LARGE SCALE GENOMIC DNA]</scope>
    <source>
        <strain evidence="2">DSM 13744 / JCM 10971 / SI</strain>
    </source>
</reference>
<dbReference type="NCBIfam" id="TIGR00725">
    <property type="entry name" value="TIGR00725 family protein"/>
    <property type="match status" value="1"/>
</dbReference>
<dbReference type="EMBL" id="AP009389">
    <property type="protein sequence ID" value="BAF59173.1"/>
    <property type="molecule type" value="Genomic_DNA"/>
</dbReference>